<evidence type="ECO:0000313" key="2">
    <source>
        <dbReference type="EMBL" id="GBD08719.1"/>
    </source>
</evidence>
<dbReference type="InterPro" id="IPR011335">
    <property type="entry name" value="Restrct_endonuc-II-like"/>
</dbReference>
<comment type="caution">
    <text evidence="2">The sequence shown here is derived from an EMBL/GenBank/DDBJ whole genome shotgun (WGS) entry which is preliminary data.</text>
</comment>
<dbReference type="EMBL" id="BEHY01000016">
    <property type="protein sequence ID" value="GBD08719.1"/>
    <property type="molecule type" value="Genomic_DNA"/>
</dbReference>
<accession>A0A2H5Y5J1</accession>
<evidence type="ECO:0000259" key="1">
    <source>
        <dbReference type="Pfam" id="PF23400"/>
    </source>
</evidence>
<dbReference type="AlphaFoldDB" id="A0A2H5Y5J1"/>
<feature type="domain" description="Card1 CARF" evidence="1">
    <location>
        <begin position="2"/>
        <end position="117"/>
    </location>
</feature>
<dbReference type="SUPFAM" id="SSF52980">
    <property type="entry name" value="Restriction endonuclease-like"/>
    <property type="match status" value="1"/>
</dbReference>
<name>A0A2H5Y5J1_9CHLR</name>
<reference evidence="3" key="1">
    <citation type="submission" date="2017-09" db="EMBL/GenBank/DDBJ databases">
        <title>Metaegenomics of thermophilic ammonia-oxidizing enrichment culture.</title>
        <authorList>
            <person name="Kato S."/>
            <person name="Suzuki K."/>
        </authorList>
    </citation>
    <scope>NUCLEOTIDE SEQUENCE [LARGE SCALE GENOMIC DNA]</scope>
</reference>
<sequence>MISLIGEQPIPNLLPLRHLRPEQAVFVHTKLTQKTAENLQKLVEREGRISADLLLTDPYDIARIEEDLKGRIREQGWADSDLVSNLTGGTKTMVLAAYRVAEAYRAPFVYLQSEGKRSRLYRYEFGDRGYRLVEDHVLPGLLTINDYIWVHMGRYPEPARPREDLGSRFEQALQEALEGYVDEVKRGVILGGALELDLVVRLGNQVGVIQAKTGKKAMGKEGLDQLKAACGRENLGTYTVKILAINQRWDPTMENLWELAEAWQITVIELPSFTEQSPVLSPEDQKRLRSEVRRALGG</sequence>
<dbReference type="Gene3D" id="3.40.50.10770">
    <property type="entry name" value="Hypothetical protein VC1899 like domain (Restriction endonuclease-like)"/>
    <property type="match status" value="1"/>
</dbReference>
<dbReference type="InterPro" id="IPR056339">
    <property type="entry name" value="CARF_Card1"/>
</dbReference>
<protein>
    <recommendedName>
        <fullName evidence="1">Card1 CARF domain-containing protein</fullName>
    </recommendedName>
</protein>
<gene>
    <name evidence="2" type="ORF">HRbin22_00960</name>
</gene>
<dbReference type="Proteomes" id="UP000236642">
    <property type="component" value="Unassembled WGS sequence"/>
</dbReference>
<organism evidence="2 3">
    <name type="scientific">Candidatus Thermoflexus japonica</name>
    <dbReference type="NCBI Taxonomy" id="2035417"/>
    <lineage>
        <taxon>Bacteria</taxon>
        <taxon>Bacillati</taxon>
        <taxon>Chloroflexota</taxon>
        <taxon>Thermoflexia</taxon>
        <taxon>Thermoflexales</taxon>
        <taxon>Thermoflexaceae</taxon>
        <taxon>Thermoflexus</taxon>
    </lineage>
</organism>
<dbReference type="Pfam" id="PF23400">
    <property type="entry name" value="CARF_Card1"/>
    <property type="match status" value="1"/>
</dbReference>
<evidence type="ECO:0000313" key="3">
    <source>
        <dbReference type="Proteomes" id="UP000236642"/>
    </source>
</evidence>
<proteinExistence type="predicted"/>